<feature type="coiled-coil region" evidence="2">
    <location>
        <begin position="257"/>
        <end position="320"/>
    </location>
</feature>
<dbReference type="EMBL" id="JAGKQH010000001">
    <property type="protein sequence ID" value="KAG6607475.1"/>
    <property type="molecule type" value="Genomic_DNA"/>
</dbReference>
<evidence type="ECO:0000259" key="4">
    <source>
        <dbReference type="Pfam" id="PF03763"/>
    </source>
</evidence>
<evidence type="ECO:0000313" key="5">
    <source>
        <dbReference type="EMBL" id="KAG6607475.1"/>
    </source>
</evidence>
<feature type="region of interest" description="Disordered" evidence="3">
    <location>
        <begin position="158"/>
        <end position="177"/>
    </location>
</feature>
<keyword evidence="2" id="KW-0175">Coiled coil</keyword>
<feature type="compositionally biased region" description="Polar residues" evidence="3">
    <location>
        <begin position="187"/>
        <end position="201"/>
    </location>
</feature>
<comment type="caution">
    <text evidence="5">The sequence shown here is derived from an EMBL/GenBank/DDBJ whole genome shotgun (WGS) entry which is preliminary data.</text>
</comment>
<keyword evidence="6" id="KW-1185">Reference proteome</keyword>
<evidence type="ECO:0000256" key="3">
    <source>
        <dbReference type="SAM" id="MobiDB-lite"/>
    </source>
</evidence>
<gene>
    <name evidence="5" type="ORF">SDJN03_00817</name>
</gene>
<dbReference type="Proteomes" id="UP000685013">
    <property type="component" value="Chromosome 1"/>
</dbReference>
<accession>A0AAV6P8M1</accession>
<organism evidence="5 6">
    <name type="scientific">Cucurbita argyrosperma subsp. sororia</name>
    <dbReference type="NCBI Taxonomy" id="37648"/>
    <lineage>
        <taxon>Eukaryota</taxon>
        <taxon>Viridiplantae</taxon>
        <taxon>Streptophyta</taxon>
        <taxon>Embryophyta</taxon>
        <taxon>Tracheophyta</taxon>
        <taxon>Spermatophyta</taxon>
        <taxon>Magnoliopsida</taxon>
        <taxon>eudicotyledons</taxon>
        <taxon>Gunneridae</taxon>
        <taxon>Pentapetalae</taxon>
        <taxon>rosids</taxon>
        <taxon>fabids</taxon>
        <taxon>Cucurbitales</taxon>
        <taxon>Cucurbitaceae</taxon>
        <taxon>Cucurbiteae</taxon>
        <taxon>Cucurbita</taxon>
    </lineage>
</organism>
<feature type="non-terminal residue" evidence="5">
    <location>
        <position position="1"/>
    </location>
</feature>
<feature type="region of interest" description="Disordered" evidence="3">
    <location>
        <begin position="187"/>
        <end position="225"/>
    </location>
</feature>
<feature type="region of interest" description="Disordered" evidence="3">
    <location>
        <begin position="36"/>
        <end position="71"/>
    </location>
</feature>
<dbReference type="AlphaFoldDB" id="A0AAV6P8M1"/>
<feature type="domain" description="Remorin C-terminal" evidence="4">
    <location>
        <begin position="228"/>
        <end position="329"/>
    </location>
</feature>
<proteinExistence type="inferred from homology"/>
<name>A0AAV6P8M1_9ROSI</name>
<protein>
    <recommendedName>
        <fullName evidence="4">Remorin C-terminal domain-containing protein</fullName>
    </recommendedName>
</protein>
<reference evidence="5 6" key="1">
    <citation type="journal article" date="2021" name="Hortic Res">
        <title>The domestication of Cucurbita argyrosperma as revealed by the genome of its wild relative.</title>
        <authorList>
            <person name="Barrera-Redondo J."/>
            <person name="Sanchez-de la Vega G."/>
            <person name="Aguirre-Liguori J.A."/>
            <person name="Castellanos-Morales G."/>
            <person name="Gutierrez-Guerrero Y.T."/>
            <person name="Aguirre-Dugua X."/>
            <person name="Aguirre-Planter E."/>
            <person name="Tenaillon M.I."/>
            <person name="Lira-Saade R."/>
            <person name="Eguiarte L.E."/>
        </authorList>
    </citation>
    <scope>NUCLEOTIDE SEQUENCE [LARGE SCALE GENOMIC DNA]</scope>
    <source>
        <strain evidence="5">JBR-2021</strain>
    </source>
</reference>
<comment type="similarity">
    <text evidence="1">Belongs to the remorin family.</text>
</comment>
<evidence type="ECO:0000256" key="1">
    <source>
        <dbReference type="ARBA" id="ARBA00005711"/>
    </source>
</evidence>
<dbReference type="PANTHER" id="PTHR31471:SF5">
    <property type="entry name" value="GB|AAD39278.1"/>
    <property type="match status" value="1"/>
</dbReference>
<sequence>MELSAKQGGISFAFLLINFRNNTVQKMISQRFQEMGPSQRRVSFSEPGQHKKDASIKPRDGIPQPRTRSFKEGTDENCSYIFLTLFIHVVVVQAEAFKTDLPSLHFPDKKESKGLQWHFSNQMKEDYDSRDIEFATAVASAAFAIRSHEEAELQYQIKKKESQETPMTKVKSRKDETAALASSITRRLSNKETSNPGQSSIKKPMGNEKKDSVTGIPLPPPRRSLVPTKADVWERNKMEKIRKRYQKRKSSVLDWENEKKLLAKLHMEKEKAELERKKSVFSRYYQEKIVQIDRIAGGAKTQLEEKRRKEENKARDTANRIRSTGRLPVTCFCFQCH</sequence>
<evidence type="ECO:0000256" key="2">
    <source>
        <dbReference type="SAM" id="Coils"/>
    </source>
</evidence>
<feature type="compositionally biased region" description="Basic and acidic residues" evidence="3">
    <location>
        <begin position="48"/>
        <end position="60"/>
    </location>
</feature>
<evidence type="ECO:0000313" key="6">
    <source>
        <dbReference type="Proteomes" id="UP000685013"/>
    </source>
</evidence>
<dbReference type="Pfam" id="PF03763">
    <property type="entry name" value="Remorin_C"/>
    <property type="match status" value="1"/>
</dbReference>
<dbReference type="PANTHER" id="PTHR31471">
    <property type="entry name" value="OS02G0116800 PROTEIN"/>
    <property type="match status" value="1"/>
</dbReference>
<dbReference type="InterPro" id="IPR005516">
    <property type="entry name" value="Remorin_C"/>
</dbReference>